<dbReference type="RefSeq" id="WP_154570215.1">
    <property type="nucleotide sequence ID" value="NZ_VWSJ01000004.1"/>
</dbReference>
<comment type="caution">
    <text evidence="2">The sequence shown here is derived from an EMBL/GenBank/DDBJ whole genome shotgun (WGS) entry which is preliminary data.</text>
</comment>
<dbReference type="InterPro" id="IPR019546">
    <property type="entry name" value="TAT_signal_bac_arc"/>
</dbReference>
<evidence type="ECO:0000256" key="1">
    <source>
        <dbReference type="ARBA" id="ARBA00022505"/>
    </source>
</evidence>
<sequence length="70" mass="7893">MKEKRRDFLKKSLIASAATTVALANECCNDVLNKHEATNESNGVICGKAAKKEVLYSKNQLWDQYYKIAK</sequence>
<keyword evidence="1" id="KW-0500">Molybdenum</keyword>
<protein>
    <submittedName>
        <fullName evidence="2">Twin-arginine translocation signal domain-containing protein</fullName>
    </submittedName>
</protein>
<evidence type="ECO:0000313" key="2">
    <source>
        <dbReference type="EMBL" id="MSN95953.1"/>
    </source>
</evidence>
<reference evidence="2 3" key="2">
    <citation type="submission" date="2020-03" db="EMBL/GenBank/DDBJ databases">
        <title>Campylobacter portucalensis sp. nov., a new species of Campylobacter isolated from the reproductive tract of bulls.</title>
        <authorList>
            <person name="Silva M.F."/>
            <person name="Pereira G."/>
            <person name="Carneiro C."/>
            <person name="Hemphill A."/>
            <person name="Mateus L."/>
            <person name="Lopes-Da-Costa L."/>
            <person name="Silva E."/>
        </authorList>
    </citation>
    <scope>NUCLEOTIDE SEQUENCE [LARGE SCALE GENOMIC DNA]</scope>
    <source>
        <strain evidence="2 3">FMV-PI01</strain>
    </source>
</reference>
<dbReference type="InterPro" id="IPR006311">
    <property type="entry name" value="TAT_signal"/>
</dbReference>
<organism evidence="2 3">
    <name type="scientific">Campylobacter portucalensis</name>
    <dbReference type="NCBI Taxonomy" id="2608384"/>
    <lineage>
        <taxon>Bacteria</taxon>
        <taxon>Pseudomonadati</taxon>
        <taxon>Campylobacterota</taxon>
        <taxon>Epsilonproteobacteria</taxon>
        <taxon>Campylobacterales</taxon>
        <taxon>Campylobacteraceae</taxon>
        <taxon>Campylobacter</taxon>
    </lineage>
</organism>
<proteinExistence type="predicted"/>
<accession>A0A6L5WJD6</accession>
<dbReference type="PROSITE" id="PS51318">
    <property type="entry name" value="TAT"/>
    <property type="match status" value="1"/>
</dbReference>
<dbReference type="AlphaFoldDB" id="A0A6L5WJD6"/>
<name>A0A6L5WJD6_9BACT</name>
<keyword evidence="3" id="KW-1185">Reference proteome</keyword>
<evidence type="ECO:0000313" key="3">
    <source>
        <dbReference type="Proteomes" id="UP000476338"/>
    </source>
</evidence>
<dbReference type="NCBIfam" id="TIGR01409">
    <property type="entry name" value="TAT_signal_seq"/>
    <property type="match status" value="1"/>
</dbReference>
<dbReference type="Proteomes" id="UP000476338">
    <property type="component" value="Unassembled WGS sequence"/>
</dbReference>
<dbReference type="EMBL" id="VWSJ01000004">
    <property type="protein sequence ID" value="MSN95953.1"/>
    <property type="molecule type" value="Genomic_DNA"/>
</dbReference>
<gene>
    <name evidence="2" type="ORF">F1B92_01875</name>
</gene>
<reference evidence="2 3" key="1">
    <citation type="submission" date="2019-09" db="EMBL/GenBank/DDBJ databases">
        <authorList>
            <person name="Silva M."/>
            <person name="Pereira G."/>
            <person name="Lopes-Da-Costa L."/>
            <person name="Silva E."/>
        </authorList>
    </citation>
    <scope>NUCLEOTIDE SEQUENCE [LARGE SCALE GENOMIC DNA]</scope>
    <source>
        <strain evidence="2 3">FMV-PI01</strain>
    </source>
</reference>